<evidence type="ECO:0000313" key="1">
    <source>
        <dbReference type="EMBL" id="KAA1135886.1"/>
    </source>
</evidence>
<dbReference type="Proteomes" id="UP000325313">
    <property type="component" value="Unassembled WGS sequence"/>
</dbReference>
<protein>
    <submittedName>
        <fullName evidence="1">Uncharacterized protein</fullName>
    </submittedName>
</protein>
<organism evidence="1 2">
    <name type="scientific">Puccinia graminis f. sp. tritici</name>
    <dbReference type="NCBI Taxonomy" id="56615"/>
    <lineage>
        <taxon>Eukaryota</taxon>
        <taxon>Fungi</taxon>
        <taxon>Dikarya</taxon>
        <taxon>Basidiomycota</taxon>
        <taxon>Pucciniomycotina</taxon>
        <taxon>Pucciniomycetes</taxon>
        <taxon>Pucciniales</taxon>
        <taxon>Pucciniaceae</taxon>
        <taxon>Puccinia</taxon>
    </lineage>
</organism>
<accession>A0A5B0SCV1</accession>
<gene>
    <name evidence="1" type="ORF">PGTUg99_031453</name>
</gene>
<reference evidence="1 2" key="1">
    <citation type="submission" date="2019-05" db="EMBL/GenBank/DDBJ databases">
        <title>Emergence of the Ug99 lineage of the wheat stem rust pathogen through somatic hybridization.</title>
        <authorList>
            <person name="Li F."/>
            <person name="Upadhyaya N.M."/>
            <person name="Sperschneider J."/>
            <person name="Matny O."/>
            <person name="Nguyen-Phuc H."/>
            <person name="Mago R."/>
            <person name="Raley C."/>
            <person name="Miller M.E."/>
            <person name="Silverstein K.A.T."/>
            <person name="Henningsen E."/>
            <person name="Hirsch C.D."/>
            <person name="Visser B."/>
            <person name="Pretorius Z.A."/>
            <person name="Steffenson B.J."/>
            <person name="Schwessinger B."/>
            <person name="Dodds P.N."/>
            <person name="Figueroa M."/>
        </authorList>
    </citation>
    <scope>NUCLEOTIDE SEQUENCE [LARGE SCALE GENOMIC DNA]</scope>
    <source>
        <strain evidence="1 2">Ug99</strain>
    </source>
</reference>
<evidence type="ECO:0000313" key="2">
    <source>
        <dbReference type="Proteomes" id="UP000325313"/>
    </source>
</evidence>
<dbReference type="EMBL" id="VDEP01000037">
    <property type="protein sequence ID" value="KAA1135886.1"/>
    <property type="molecule type" value="Genomic_DNA"/>
</dbReference>
<proteinExistence type="predicted"/>
<dbReference type="AlphaFoldDB" id="A0A5B0SCV1"/>
<name>A0A5B0SCV1_PUCGR</name>
<sequence>MPNLIKISVTPSAALIVSGSDQSTANDLYIMNTLSQCHHDDGNQPIRKFPIIADPDGLLQQRKPNSKRPSTTGLQAQLSVAWHGTVVDNYYCMSDLQGAVLSGFTTGSL</sequence>
<comment type="caution">
    <text evidence="1">The sequence shown here is derived from an EMBL/GenBank/DDBJ whole genome shotgun (WGS) entry which is preliminary data.</text>
</comment>